<comment type="caution">
    <text evidence="1">The sequence shown here is derived from an EMBL/GenBank/DDBJ whole genome shotgun (WGS) entry which is preliminary data.</text>
</comment>
<keyword evidence="2" id="KW-1185">Reference proteome</keyword>
<proteinExistence type="predicted"/>
<evidence type="ECO:0000313" key="1">
    <source>
        <dbReference type="EMBL" id="MDR6208724.1"/>
    </source>
</evidence>
<gene>
    <name evidence="1" type="ORF">QE364_000412</name>
</gene>
<name>A0ACC6IDG7_9ACTN</name>
<organism evidence="1 2">
    <name type="scientific">Nocardioides zeae</name>
    <dbReference type="NCBI Taxonomy" id="1457234"/>
    <lineage>
        <taxon>Bacteria</taxon>
        <taxon>Bacillati</taxon>
        <taxon>Actinomycetota</taxon>
        <taxon>Actinomycetes</taxon>
        <taxon>Propionibacteriales</taxon>
        <taxon>Nocardioidaceae</taxon>
        <taxon>Nocardioides</taxon>
    </lineage>
</organism>
<reference evidence="1" key="1">
    <citation type="submission" date="2023-08" db="EMBL/GenBank/DDBJ databases">
        <title>Functional and genomic diversity of the sorghum phyllosphere microbiome.</title>
        <authorList>
            <person name="Shade A."/>
        </authorList>
    </citation>
    <scope>NUCLEOTIDE SEQUENCE</scope>
    <source>
        <strain evidence="1">SORGH_AS_0885</strain>
    </source>
</reference>
<dbReference type="Proteomes" id="UP001261666">
    <property type="component" value="Unassembled WGS sequence"/>
</dbReference>
<accession>A0ACC6IDG7</accession>
<sequence length="159" mass="15893">MFRSLVTPAPAVVQDVVLLLVRLVTGVVLIAHGWQKVSTNGLDATGQGFDALGVPVPDAAATFTAGVELVGGALLLVGLLTPVAGVLVALVLAGAFWFAHRGTTVFVGEGGWELVAALGALGLVLAAVGPGRLSVDAALAGARRGARAEAPVREDAGVR</sequence>
<dbReference type="EMBL" id="JAVIZJ010000001">
    <property type="protein sequence ID" value="MDR6208724.1"/>
    <property type="molecule type" value="Genomic_DNA"/>
</dbReference>
<protein>
    <submittedName>
        <fullName evidence="1">Oxidoreductase</fullName>
    </submittedName>
</protein>
<evidence type="ECO:0000313" key="2">
    <source>
        <dbReference type="Proteomes" id="UP001261666"/>
    </source>
</evidence>